<dbReference type="Proteomes" id="UP000008311">
    <property type="component" value="Unassembled WGS sequence"/>
</dbReference>
<gene>
    <name evidence="1" type="ORF">RCOM_1689350</name>
</gene>
<organism evidence="1 2">
    <name type="scientific">Ricinus communis</name>
    <name type="common">Castor bean</name>
    <dbReference type="NCBI Taxonomy" id="3988"/>
    <lineage>
        <taxon>Eukaryota</taxon>
        <taxon>Viridiplantae</taxon>
        <taxon>Streptophyta</taxon>
        <taxon>Embryophyta</taxon>
        <taxon>Tracheophyta</taxon>
        <taxon>Spermatophyta</taxon>
        <taxon>Magnoliopsida</taxon>
        <taxon>eudicotyledons</taxon>
        <taxon>Gunneridae</taxon>
        <taxon>Pentapetalae</taxon>
        <taxon>rosids</taxon>
        <taxon>fabids</taxon>
        <taxon>Malpighiales</taxon>
        <taxon>Euphorbiaceae</taxon>
        <taxon>Acalyphoideae</taxon>
        <taxon>Acalypheae</taxon>
        <taxon>Ricinus</taxon>
    </lineage>
</organism>
<evidence type="ECO:0000313" key="1">
    <source>
        <dbReference type="EMBL" id="EEF51263.1"/>
    </source>
</evidence>
<dbReference type="EMBL" id="EQ973774">
    <property type="protein sequence ID" value="EEF51263.1"/>
    <property type="molecule type" value="Genomic_DNA"/>
</dbReference>
<dbReference type="PANTHER" id="PTHR31263">
    <property type="entry name" value="CELLULASE FAMILY PROTEIN (AFU_ORTHOLOGUE AFUA_5G14560)"/>
    <property type="match status" value="1"/>
</dbReference>
<protein>
    <submittedName>
        <fullName evidence="1">Uncharacterized protein</fullName>
    </submittedName>
</protein>
<proteinExistence type="predicted"/>
<dbReference type="PANTHER" id="PTHR31263:SF0">
    <property type="entry name" value="CELLULASE FAMILY PROTEIN (AFU_ORTHOLOGUE AFUA_5G14560)"/>
    <property type="match status" value="1"/>
</dbReference>
<sequence>MVKVACVNWPSHIGPMSAEVEEAFGKLNLTVAKTGIVKNNPFIPRMTIPQASEATANVFGANGLMVILENHMSQPLWCCSESDGNGFHGDAQFHPEVWLRGFVYGSKAAMACVRNYEVGIKIKLFGMDTFMMEQRQFTK</sequence>
<name>B9RCJ2_RICCO</name>
<accession>B9RCJ2</accession>
<reference evidence="2" key="1">
    <citation type="journal article" date="2010" name="Nat. Biotechnol.">
        <title>Draft genome sequence of the oilseed species Ricinus communis.</title>
        <authorList>
            <person name="Chan A.P."/>
            <person name="Crabtree J."/>
            <person name="Zhao Q."/>
            <person name="Lorenzi H."/>
            <person name="Orvis J."/>
            <person name="Puiu D."/>
            <person name="Melake-Berhan A."/>
            <person name="Jones K.M."/>
            <person name="Redman J."/>
            <person name="Chen G."/>
            <person name="Cahoon E.B."/>
            <person name="Gedil M."/>
            <person name="Stanke M."/>
            <person name="Haas B.J."/>
            <person name="Wortman J.R."/>
            <person name="Fraser-Liggett C.M."/>
            <person name="Ravel J."/>
            <person name="Rabinowicz P.D."/>
        </authorList>
    </citation>
    <scope>NUCLEOTIDE SEQUENCE [LARGE SCALE GENOMIC DNA]</scope>
    <source>
        <strain evidence="2">cv. Hale</strain>
    </source>
</reference>
<evidence type="ECO:0000313" key="2">
    <source>
        <dbReference type="Proteomes" id="UP000008311"/>
    </source>
</evidence>
<dbReference type="STRING" id="3988.B9RCJ2"/>
<keyword evidence="2" id="KW-1185">Reference proteome</keyword>
<dbReference type="AlphaFoldDB" id="B9RCJ2"/>
<dbReference type="InParanoid" id="B9RCJ2"/>